<dbReference type="EMBL" id="CAIIXF020000004">
    <property type="protein sequence ID" value="CAH1781103.1"/>
    <property type="molecule type" value="Genomic_DNA"/>
</dbReference>
<evidence type="ECO:0000313" key="3">
    <source>
        <dbReference type="Proteomes" id="UP000749559"/>
    </source>
</evidence>
<gene>
    <name evidence="2" type="ORF">OFUS_LOCUS7718</name>
</gene>
<organism evidence="2 3">
    <name type="scientific">Owenia fusiformis</name>
    <name type="common">Polychaete worm</name>
    <dbReference type="NCBI Taxonomy" id="6347"/>
    <lineage>
        <taxon>Eukaryota</taxon>
        <taxon>Metazoa</taxon>
        <taxon>Spiralia</taxon>
        <taxon>Lophotrochozoa</taxon>
        <taxon>Annelida</taxon>
        <taxon>Polychaeta</taxon>
        <taxon>Sedentaria</taxon>
        <taxon>Canalipalpata</taxon>
        <taxon>Sabellida</taxon>
        <taxon>Oweniida</taxon>
        <taxon>Oweniidae</taxon>
        <taxon>Owenia</taxon>
    </lineage>
</organism>
<sequence>KKDPLAAKQPKPTHNILQIKDVNIPRSPTLEQLGLKRTKPMLQQNSIGKLTGTNTGYWKPGRENTQRDKENHSSKMPDFVHNALKQTSQLMGDIDHILHNNGEFGPSRLQ</sequence>
<comment type="caution">
    <text evidence="2">The sequence shown here is derived from an EMBL/GenBank/DDBJ whole genome shotgun (WGS) entry which is preliminary data.</text>
</comment>
<dbReference type="OrthoDB" id="75908at2759"/>
<protein>
    <submittedName>
        <fullName evidence="2">Uncharacterized protein</fullName>
    </submittedName>
</protein>
<name>A0A8S4NL28_OWEFU</name>
<evidence type="ECO:0000256" key="1">
    <source>
        <dbReference type="SAM" id="MobiDB-lite"/>
    </source>
</evidence>
<feature type="compositionally biased region" description="Polar residues" evidence="1">
    <location>
        <begin position="43"/>
        <end position="56"/>
    </location>
</feature>
<reference evidence="2" key="1">
    <citation type="submission" date="2022-03" db="EMBL/GenBank/DDBJ databases">
        <authorList>
            <person name="Martin C."/>
        </authorList>
    </citation>
    <scope>NUCLEOTIDE SEQUENCE</scope>
</reference>
<feature type="compositionally biased region" description="Basic and acidic residues" evidence="1">
    <location>
        <begin position="60"/>
        <end position="75"/>
    </location>
</feature>
<dbReference type="AlphaFoldDB" id="A0A8S4NL28"/>
<dbReference type="Proteomes" id="UP000749559">
    <property type="component" value="Unassembled WGS sequence"/>
</dbReference>
<keyword evidence="3" id="KW-1185">Reference proteome</keyword>
<feature type="region of interest" description="Disordered" evidence="1">
    <location>
        <begin position="43"/>
        <end position="75"/>
    </location>
</feature>
<feature type="non-terminal residue" evidence="2">
    <location>
        <position position="1"/>
    </location>
</feature>
<accession>A0A8S4NL28</accession>
<proteinExistence type="predicted"/>
<evidence type="ECO:0000313" key="2">
    <source>
        <dbReference type="EMBL" id="CAH1781103.1"/>
    </source>
</evidence>